<dbReference type="Pfam" id="PF13619">
    <property type="entry name" value="KTSC"/>
    <property type="match status" value="1"/>
</dbReference>
<protein>
    <submittedName>
        <fullName evidence="2">KTSC domain-containing protein</fullName>
    </submittedName>
</protein>
<dbReference type="InterPro" id="IPR025309">
    <property type="entry name" value="KTSC_dom"/>
</dbReference>
<gene>
    <name evidence="2" type="ORF">GI584_13810</name>
</gene>
<reference evidence="2 3" key="1">
    <citation type="submission" date="2019-11" db="EMBL/GenBank/DDBJ databases">
        <title>Gracilibacillus salitolerans sp. nov., a moderate halophile isolated from a saline soil in northwest China.</title>
        <authorList>
            <person name="Gan L."/>
        </authorList>
    </citation>
    <scope>NUCLEOTIDE SEQUENCE [LARGE SCALE GENOMIC DNA]</scope>
    <source>
        <strain evidence="2 3">SCU50</strain>
    </source>
</reference>
<feature type="domain" description="KTSC" evidence="1">
    <location>
        <begin position="17"/>
        <end position="68"/>
    </location>
</feature>
<organism evidence="2 3">
    <name type="scientific">Gracilibacillus salitolerans</name>
    <dbReference type="NCBI Taxonomy" id="2663022"/>
    <lineage>
        <taxon>Bacteria</taxon>
        <taxon>Bacillati</taxon>
        <taxon>Bacillota</taxon>
        <taxon>Bacilli</taxon>
        <taxon>Bacillales</taxon>
        <taxon>Bacillaceae</taxon>
        <taxon>Gracilibacillus</taxon>
    </lineage>
</organism>
<proteinExistence type="predicted"/>
<dbReference type="RefSeq" id="WP_100360108.1">
    <property type="nucleotide sequence ID" value="NZ_CP045915.1"/>
</dbReference>
<name>A0A5Q2TLM6_9BACI</name>
<dbReference type="EMBL" id="CP045915">
    <property type="protein sequence ID" value="QGH35051.1"/>
    <property type="molecule type" value="Genomic_DNA"/>
</dbReference>
<accession>A0A5Q2TLM6</accession>
<sequence>MLRTTTFDRNLWQLTTFESISYDKENQVLFIHFLDDTTLQFCSVTEELVFQFILAKNKEYFIEKELKPFLITSKSGNH</sequence>
<dbReference type="KEGG" id="grc:GI584_13810"/>
<evidence type="ECO:0000313" key="2">
    <source>
        <dbReference type="EMBL" id="QGH35051.1"/>
    </source>
</evidence>
<keyword evidence="3" id="KW-1185">Reference proteome</keyword>
<evidence type="ECO:0000313" key="3">
    <source>
        <dbReference type="Proteomes" id="UP000339690"/>
    </source>
</evidence>
<dbReference type="Proteomes" id="UP000339690">
    <property type="component" value="Chromosome"/>
</dbReference>
<evidence type="ECO:0000259" key="1">
    <source>
        <dbReference type="Pfam" id="PF13619"/>
    </source>
</evidence>
<dbReference type="AlphaFoldDB" id="A0A5Q2TLM6"/>